<dbReference type="AlphaFoldDB" id="A0A5B9BP82"/>
<dbReference type="InterPro" id="IPR019587">
    <property type="entry name" value="Polyketide_cyclase/dehydratase"/>
</dbReference>
<accession>A0A5B9BP82</accession>
<feature type="compositionally biased region" description="Basic and acidic residues" evidence="1">
    <location>
        <begin position="26"/>
        <end position="35"/>
    </location>
</feature>
<dbReference type="SUPFAM" id="SSF55961">
    <property type="entry name" value="Bet v1-like"/>
    <property type="match status" value="2"/>
</dbReference>
<reference evidence="2" key="1">
    <citation type="submission" date="2019-01" db="EMBL/GenBank/DDBJ databases">
        <title>Discovery of the Streptoketides by Direct Cloning and Rapid Heterologous Expression of a Cryptic PKS II Gene Cluster from Streptomyces sp. Tue6314.</title>
        <authorList>
            <person name="Qian Z."/>
            <person name="D'Agostino P.M."/>
            <person name="Bruhn T."/>
            <person name="Haslbeck M."/>
            <person name="Gulder T.A.M."/>
        </authorList>
    </citation>
    <scope>NUCLEOTIDE SEQUENCE</scope>
    <source>
        <strain evidence="2">Tue6314</strain>
    </source>
</reference>
<protein>
    <submittedName>
        <fullName evidence="2">Putative cyclase</fullName>
    </submittedName>
</protein>
<dbReference type="EMBL" id="MK424349">
    <property type="protein sequence ID" value="QED90619.1"/>
    <property type="molecule type" value="Genomic_DNA"/>
</dbReference>
<sequence>MSQTSPRTTTPPTGPDVVGSPSTRTPGERPGDPARVDVAHTVTVPAAPDVVFALLADVERWPLIFPPTVHARFLERAPDEGGPERLQLWATANGGVRTWTSRRLVDPVRRRISFGQDRPQSPVAAMGGEWIVSPADAGSEVVLTHTYAAVGDDAETLGWLEKAVDGNSRAELAALAEAAREKEAGLETAFTFRDSLHIESTAAEVYGFLDRAERWEQCLPHVARVRLTEDLPGVQILEMDTRTADGSSHTTRSVRICRASRSIHYKQLVTPALLRVHTGSWLLTEDDRGVTVVAEHTVVLETAAVAQVLGPDADVRQARAFVRDALGRNSSATLRQAKAFAEGTSGA</sequence>
<proteinExistence type="predicted"/>
<feature type="compositionally biased region" description="Low complexity" evidence="1">
    <location>
        <begin position="1"/>
        <end position="22"/>
    </location>
</feature>
<dbReference type="InterPro" id="IPR023393">
    <property type="entry name" value="START-like_dom_sf"/>
</dbReference>
<name>A0A5B9BP82_9ACTN</name>
<feature type="region of interest" description="Disordered" evidence="1">
    <location>
        <begin position="1"/>
        <end position="35"/>
    </location>
</feature>
<dbReference type="Pfam" id="PF10604">
    <property type="entry name" value="Polyketide_cyc2"/>
    <property type="match status" value="1"/>
</dbReference>
<dbReference type="CDD" id="cd08861">
    <property type="entry name" value="OtcD1_ARO-CYC_like"/>
    <property type="match status" value="2"/>
</dbReference>
<dbReference type="Gene3D" id="3.30.530.20">
    <property type="match status" value="2"/>
</dbReference>
<evidence type="ECO:0000256" key="1">
    <source>
        <dbReference type="SAM" id="MobiDB-lite"/>
    </source>
</evidence>
<organism evidence="2">
    <name type="scientific">Streptomyces sp. Tue6314</name>
    <dbReference type="NCBI Taxonomy" id="2602572"/>
    <lineage>
        <taxon>Bacteria</taxon>
        <taxon>Bacillati</taxon>
        <taxon>Actinomycetota</taxon>
        <taxon>Actinomycetes</taxon>
        <taxon>Kitasatosporales</taxon>
        <taxon>Streptomycetaceae</taxon>
        <taxon>Streptomyces</taxon>
    </lineage>
</organism>
<evidence type="ECO:0000313" key="2">
    <source>
        <dbReference type="EMBL" id="QED90619.1"/>
    </source>
</evidence>